<dbReference type="SMART" id="SM00356">
    <property type="entry name" value="ZnF_C3H1"/>
    <property type="match status" value="3"/>
</dbReference>
<evidence type="ECO:0008006" key="11">
    <source>
        <dbReference type="Google" id="ProtNLM"/>
    </source>
</evidence>
<evidence type="ECO:0000313" key="9">
    <source>
        <dbReference type="EMBL" id="KAG6381587.1"/>
    </source>
</evidence>
<feature type="region of interest" description="Disordered" evidence="6">
    <location>
        <begin position="286"/>
        <end position="311"/>
    </location>
</feature>
<dbReference type="GO" id="GO:0000209">
    <property type="term" value="P:protein polyubiquitination"/>
    <property type="evidence" value="ECO:0007669"/>
    <property type="project" value="InterPro"/>
</dbReference>
<comment type="caution">
    <text evidence="9">The sequence shown here is derived from an EMBL/GenBank/DDBJ whole genome shotgun (WGS) entry which is preliminary data.</text>
</comment>
<evidence type="ECO:0000259" key="8">
    <source>
        <dbReference type="PROSITE" id="PS50103"/>
    </source>
</evidence>
<keyword evidence="10" id="KW-1185">Reference proteome</keyword>
<evidence type="ECO:0000256" key="1">
    <source>
        <dbReference type="ARBA" id="ARBA00022679"/>
    </source>
</evidence>
<feature type="zinc finger region" description="C3H1-type" evidence="5">
    <location>
        <begin position="41"/>
        <end position="84"/>
    </location>
</feature>
<feature type="region of interest" description="Disordered" evidence="6">
    <location>
        <begin position="388"/>
        <end position="449"/>
    </location>
</feature>
<sequence length="449" mass="49585">MDRPVTSKSRGICRYYTTPRGCFAGDDCKFLHGADEKLTPYDKAKVCRYYARGMPNALLSTVFPDAIQGHCTRGDQCWFRHDLAKVALDDERIQFNAEACCICLEKPTTYGLLTDCSHIFCLECIRQWRSPAAKAPDVVSSGTIKCCPLCRTPSRFVTPSAHFLANGPRKKETIDAYKASMARIACKYFDETSRTGKPCCPFGTDCFYRHTNSDGTLHVFHHGAKHSMNVYRRYRLRGASFPPARFDYDDPIEFLQHIFENPITNLHATLDVIRASLPALMEGFASSNEPWNSESGEDEEIAGGSTDPPELLEDNLVAHDEAAAPFATVAEGNNAESTPAESLVEHIPLPTQTPLPETHTASQPQSASSSRFSTVMSAHSRQSFIIDISDDDEEEEEEESVPNVSDTGPNSSIESSDSPPLASTPISVVARAATNRPPVRCESSHRYIT</sequence>
<evidence type="ECO:0000313" key="10">
    <source>
        <dbReference type="Proteomes" id="UP000683000"/>
    </source>
</evidence>
<dbReference type="PANTHER" id="PTHR11224:SF10">
    <property type="entry name" value="IP09428P-RELATED"/>
    <property type="match status" value="1"/>
</dbReference>
<dbReference type="PROSITE" id="PS00518">
    <property type="entry name" value="ZF_RING_1"/>
    <property type="match status" value="1"/>
</dbReference>
<evidence type="ECO:0000256" key="2">
    <source>
        <dbReference type="ARBA" id="ARBA00022723"/>
    </source>
</evidence>
<dbReference type="InterPro" id="IPR036855">
    <property type="entry name" value="Znf_CCCH_sf"/>
</dbReference>
<proteinExistence type="predicted"/>
<dbReference type="InterPro" id="IPR013083">
    <property type="entry name" value="Znf_RING/FYVE/PHD"/>
</dbReference>
<evidence type="ECO:0000256" key="3">
    <source>
        <dbReference type="ARBA" id="ARBA00022771"/>
    </source>
</evidence>
<organism evidence="9 10">
    <name type="scientific">Boletus reticuloceps</name>
    <dbReference type="NCBI Taxonomy" id="495285"/>
    <lineage>
        <taxon>Eukaryota</taxon>
        <taxon>Fungi</taxon>
        <taxon>Dikarya</taxon>
        <taxon>Basidiomycota</taxon>
        <taxon>Agaricomycotina</taxon>
        <taxon>Agaricomycetes</taxon>
        <taxon>Agaricomycetidae</taxon>
        <taxon>Boletales</taxon>
        <taxon>Boletineae</taxon>
        <taxon>Boletaceae</taxon>
        <taxon>Boletoideae</taxon>
        <taxon>Boletus</taxon>
    </lineage>
</organism>
<dbReference type="GO" id="GO:0061630">
    <property type="term" value="F:ubiquitin protein ligase activity"/>
    <property type="evidence" value="ECO:0007669"/>
    <property type="project" value="InterPro"/>
</dbReference>
<protein>
    <recommendedName>
        <fullName evidence="11">RING-type E3 ubiquitin transferase</fullName>
    </recommendedName>
</protein>
<dbReference type="InterPro" id="IPR000571">
    <property type="entry name" value="Znf_CCCH"/>
</dbReference>
<dbReference type="SUPFAM" id="SSF90229">
    <property type="entry name" value="CCCH zinc finger"/>
    <property type="match status" value="1"/>
</dbReference>
<dbReference type="InterPro" id="IPR017907">
    <property type="entry name" value="Znf_RING_CS"/>
</dbReference>
<name>A0A8I2Z2S0_9AGAM</name>
<evidence type="ECO:0000259" key="7">
    <source>
        <dbReference type="PROSITE" id="PS50089"/>
    </source>
</evidence>
<dbReference type="OrthoDB" id="250836at2759"/>
<dbReference type="SMART" id="SM00184">
    <property type="entry name" value="RING"/>
    <property type="match status" value="1"/>
</dbReference>
<dbReference type="InterPro" id="IPR045072">
    <property type="entry name" value="MKRN-like"/>
</dbReference>
<keyword evidence="3 5" id="KW-0863">Zinc-finger</keyword>
<evidence type="ECO:0000256" key="6">
    <source>
        <dbReference type="SAM" id="MobiDB-lite"/>
    </source>
</evidence>
<feature type="domain" description="C3H1-type" evidence="8">
    <location>
        <begin position="180"/>
        <end position="213"/>
    </location>
</feature>
<dbReference type="Pfam" id="PF00097">
    <property type="entry name" value="zf-C3HC4"/>
    <property type="match status" value="1"/>
</dbReference>
<dbReference type="PANTHER" id="PTHR11224">
    <property type="entry name" value="MAKORIN-RELATED"/>
    <property type="match status" value="1"/>
</dbReference>
<feature type="zinc finger region" description="C3H1-type" evidence="5">
    <location>
        <begin position="180"/>
        <end position="213"/>
    </location>
</feature>
<feature type="domain" description="C3H1-type" evidence="8">
    <location>
        <begin position="7"/>
        <end position="35"/>
    </location>
</feature>
<dbReference type="Gene3D" id="4.10.1000.10">
    <property type="entry name" value="Zinc finger, CCCH-type"/>
    <property type="match status" value="1"/>
</dbReference>
<accession>A0A8I2Z2S0</accession>
<feature type="zinc finger region" description="C3H1-type" evidence="5">
    <location>
        <begin position="7"/>
        <end position="35"/>
    </location>
</feature>
<dbReference type="PROSITE" id="PS50103">
    <property type="entry name" value="ZF_C3H1"/>
    <property type="match status" value="3"/>
</dbReference>
<dbReference type="SUPFAM" id="SSF57850">
    <property type="entry name" value="RING/U-box"/>
    <property type="match status" value="1"/>
</dbReference>
<dbReference type="Gene3D" id="3.30.40.10">
    <property type="entry name" value="Zinc/RING finger domain, C3HC4 (zinc finger)"/>
    <property type="match status" value="1"/>
</dbReference>
<gene>
    <name evidence="9" type="ORF">JVT61DRAFT_181</name>
</gene>
<dbReference type="EMBL" id="JAGFBS010000001">
    <property type="protein sequence ID" value="KAG6381587.1"/>
    <property type="molecule type" value="Genomic_DNA"/>
</dbReference>
<evidence type="ECO:0000256" key="5">
    <source>
        <dbReference type="PROSITE-ProRule" id="PRU00723"/>
    </source>
</evidence>
<dbReference type="PROSITE" id="PS50089">
    <property type="entry name" value="ZF_RING_2"/>
    <property type="match status" value="1"/>
</dbReference>
<feature type="compositionally biased region" description="Acidic residues" evidence="6">
    <location>
        <begin position="388"/>
        <end position="400"/>
    </location>
</feature>
<dbReference type="AlphaFoldDB" id="A0A8I2Z2S0"/>
<feature type="compositionally biased region" description="Low complexity" evidence="6">
    <location>
        <begin position="361"/>
        <end position="370"/>
    </location>
</feature>
<dbReference type="InterPro" id="IPR018957">
    <property type="entry name" value="Znf_C3HC4_RING-type"/>
</dbReference>
<dbReference type="Proteomes" id="UP000683000">
    <property type="component" value="Unassembled WGS sequence"/>
</dbReference>
<evidence type="ECO:0000256" key="4">
    <source>
        <dbReference type="ARBA" id="ARBA00022833"/>
    </source>
</evidence>
<dbReference type="GO" id="GO:0008270">
    <property type="term" value="F:zinc ion binding"/>
    <property type="evidence" value="ECO:0007669"/>
    <property type="project" value="UniProtKB-KW"/>
</dbReference>
<keyword evidence="4 5" id="KW-0862">Zinc</keyword>
<feature type="domain" description="RING-type" evidence="7">
    <location>
        <begin position="100"/>
        <end position="151"/>
    </location>
</feature>
<keyword evidence="2 5" id="KW-0479">Metal-binding</keyword>
<feature type="domain" description="C3H1-type" evidence="8">
    <location>
        <begin position="41"/>
        <end position="84"/>
    </location>
</feature>
<feature type="region of interest" description="Disordered" evidence="6">
    <location>
        <begin position="350"/>
        <end position="376"/>
    </location>
</feature>
<dbReference type="InterPro" id="IPR001841">
    <property type="entry name" value="Znf_RING"/>
</dbReference>
<keyword evidence="1" id="KW-0808">Transferase</keyword>
<reference evidence="9" key="1">
    <citation type="submission" date="2021-03" db="EMBL/GenBank/DDBJ databases">
        <title>Evolutionary innovations through gain and loss of genes in the ectomycorrhizal Boletales.</title>
        <authorList>
            <person name="Wu G."/>
            <person name="Miyauchi S."/>
            <person name="Morin E."/>
            <person name="Yang Z.-L."/>
            <person name="Xu J."/>
            <person name="Martin F.M."/>
        </authorList>
    </citation>
    <scope>NUCLEOTIDE SEQUENCE</scope>
    <source>
        <strain evidence="9">BR01</strain>
    </source>
</reference>
<feature type="compositionally biased region" description="Polar residues" evidence="6">
    <location>
        <begin position="402"/>
        <end position="418"/>
    </location>
</feature>